<accession>A0ACC0UMZ5</accession>
<comment type="caution">
    <text evidence="1">The sequence shown here is derived from an EMBL/GenBank/DDBJ whole genome shotgun (WGS) entry which is preliminary data.</text>
</comment>
<keyword evidence="2" id="KW-1185">Reference proteome</keyword>
<protein>
    <submittedName>
        <fullName evidence="1">Uncharacterized protein</fullName>
    </submittedName>
</protein>
<evidence type="ECO:0000313" key="1">
    <source>
        <dbReference type="EMBL" id="KAI9513013.1"/>
    </source>
</evidence>
<name>A0ACC0UMZ5_9AGAM</name>
<organism evidence="1 2">
    <name type="scientific">Russula earlei</name>
    <dbReference type="NCBI Taxonomy" id="71964"/>
    <lineage>
        <taxon>Eukaryota</taxon>
        <taxon>Fungi</taxon>
        <taxon>Dikarya</taxon>
        <taxon>Basidiomycota</taxon>
        <taxon>Agaricomycotina</taxon>
        <taxon>Agaricomycetes</taxon>
        <taxon>Russulales</taxon>
        <taxon>Russulaceae</taxon>
        <taxon>Russula</taxon>
    </lineage>
</organism>
<evidence type="ECO:0000313" key="2">
    <source>
        <dbReference type="Proteomes" id="UP001207468"/>
    </source>
</evidence>
<dbReference type="Proteomes" id="UP001207468">
    <property type="component" value="Unassembled WGS sequence"/>
</dbReference>
<reference evidence="1" key="1">
    <citation type="submission" date="2021-03" db="EMBL/GenBank/DDBJ databases">
        <title>Evolutionary priming and transition to the ectomycorrhizal habit in an iconic lineage of mushroom-forming fungi: is preadaptation a requirement?</title>
        <authorList>
            <consortium name="DOE Joint Genome Institute"/>
            <person name="Looney B.P."/>
            <person name="Miyauchi S."/>
            <person name="Morin E."/>
            <person name="Drula E."/>
            <person name="Courty P.E."/>
            <person name="Chicoki N."/>
            <person name="Fauchery L."/>
            <person name="Kohler A."/>
            <person name="Kuo A."/>
            <person name="LaButti K."/>
            <person name="Pangilinan J."/>
            <person name="Lipzen A."/>
            <person name="Riley R."/>
            <person name="Andreopoulos W."/>
            <person name="He G."/>
            <person name="Johnson J."/>
            <person name="Barry K.W."/>
            <person name="Grigoriev I.V."/>
            <person name="Nagy L."/>
            <person name="Hibbett D."/>
            <person name="Henrissat B."/>
            <person name="Matheny P.B."/>
            <person name="Labbe J."/>
            <person name="Martin A.F."/>
        </authorList>
    </citation>
    <scope>NUCLEOTIDE SEQUENCE</scope>
    <source>
        <strain evidence="1">BPL698</strain>
    </source>
</reference>
<dbReference type="EMBL" id="JAGFNK010000004">
    <property type="protein sequence ID" value="KAI9513013.1"/>
    <property type="molecule type" value="Genomic_DNA"/>
</dbReference>
<proteinExistence type="predicted"/>
<gene>
    <name evidence="1" type="ORF">F5148DRAFT_1145772</name>
</gene>
<sequence>MQPSSLKIVKEERPVTVVLKECMNELQIDQGPNVSRFSVPLPSDPSHNSWHPSITSAELLCAIAPPPVESSAMVPILSSSHSAYPSGISTGSTLQKRGNLRARRQQRYTREESALAAALQLPAKYERMFPSRPWTQYALRQLESRVSDAKARLGEIRERLLDDTTDQVTHQAMLRTRWMLEHWIASAEKEHSCASTSARHPALPDAIVPSARKARQDANLAFFFAHSPTRTATLSPRIQNLKMSKHNVEPPLLRKWPLTTILRAPMKMKPKTFPSTSDDPYPHTSVASLPSQTPPSSPKRPRSSEVDLTPLSQPLSPLQDISTTSASSAVLDIPLDDSWSSPQPSDEELLAVLSVDMEAEPMPEYVSYLLDQLEPIGEGVSLPGLSRRGTTTTSGFELISRPSIEVYEYPPLTHSRLLVRRNMRIPHRTRLGIFSGLRPVCEDPSIPELPRSSAQEQTSPRSGVFSKVERSCLCRAVALLVVQCGQSRSPGRVENQLSLLRSLVTENPASVNAVDLDSRTPLHWGASTGHLDIVTYLLANGAEVDKVGLAASLFSAGQEEIVRELVGAGADVNRKNDKGITPLHYAASKSRIEIGRFLISRGADTSCRYNGFDWVCNPTASSARWQSKDASQYLRSHGCVTLLEWIRKTKRTGWMEGNTPLHLAMESAHGETAVLLIEAGADRSRLNLDEQTAEQVDGVGGLEQRRARAYVIDRCGPPPTT</sequence>